<dbReference type="RefSeq" id="WP_123289730.1">
    <property type="nucleotide sequence ID" value="NZ_RJVA01000011.1"/>
</dbReference>
<keyword evidence="2" id="KW-0489">Methyltransferase</keyword>
<reference evidence="2 3" key="1">
    <citation type="submission" date="2018-11" db="EMBL/GenBank/DDBJ databases">
        <title>Genomic Encyclopedia of Type Strains, Phase IV (KMG-IV): sequencing the most valuable type-strain genomes for metagenomic binning, comparative biology and taxonomic classification.</title>
        <authorList>
            <person name="Goeker M."/>
        </authorList>
    </citation>
    <scope>NUCLEOTIDE SEQUENCE [LARGE SCALE GENOMIC DNA]</scope>
    <source>
        <strain evidence="2 3">DSM 22027</strain>
    </source>
</reference>
<dbReference type="OrthoDB" id="5504467at2"/>
<dbReference type="PANTHER" id="PTHR42912">
    <property type="entry name" value="METHYLTRANSFERASE"/>
    <property type="match status" value="1"/>
</dbReference>
<dbReference type="GO" id="GO:0008757">
    <property type="term" value="F:S-adenosylmethionine-dependent methyltransferase activity"/>
    <property type="evidence" value="ECO:0007669"/>
    <property type="project" value="InterPro"/>
</dbReference>
<gene>
    <name evidence="2" type="ORF">EDC27_1204</name>
</gene>
<dbReference type="InterPro" id="IPR029063">
    <property type="entry name" value="SAM-dependent_MTases_sf"/>
</dbReference>
<evidence type="ECO:0000313" key="2">
    <source>
        <dbReference type="EMBL" id="ROQ93198.1"/>
    </source>
</evidence>
<organism evidence="2 3">
    <name type="scientific">Desulfosoma caldarium</name>
    <dbReference type="NCBI Taxonomy" id="610254"/>
    <lineage>
        <taxon>Bacteria</taxon>
        <taxon>Pseudomonadati</taxon>
        <taxon>Thermodesulfobacteriota</taxon>
        <taxon>Syntrophobacteria</taxon>
        <taxon>Syntrophobacterales</taxon>
        <taxon>Syntrophobacteraceae</taxon>
        <taxon>Desulfosoma</taxon>
    </lineage>
</organism>
<feature type="domain" description="Methyltransferase type 11" evidence="1">
    <location>
        <begin position="44"/>
        <end position="140"/>
    </location>
</feature>
<dbReference type="EMBL" id="RJVA01000011">
    <property type="protein sequence ID" value="ROQ93198.1"/>
    <property type="molecule type" value="Genomic_DNA"/>
</dbReference>
<dbReference type="Pfam" id="PF08241">
    <property type="entry name" value="Methyltransf_11"/>
    <property type="match status" value="1"/>
</dbReference>
<name>A0A3N1UU05_9BACT</name>
<dbReference type="GO" id="GO:0032259">
    <property type="term" value="P:methylation"/>
    <property type="evidence" value="ECO:0007669"/>
    <property type="project" value="UniProtKB-KW"/>
</dbReference>
<evidence type="ECO:0000259" key="1">
    <source>
        <dbReference type="Pfam" id="PF08241"/>
    </source>
</evidence>
<dbReference type="PANTHER" id="PTHR42912:SF93">
    <property type="entry name" value="N6-ADENOSINE-METHYLTRANSFERASE TMT1A"/>
    <property type="match status" value="1"/>
</dbReference>
<comment type="caution">
    <text evidence="2">The sequence shown here is derived from an EMBL/GenBank/DDBJ whole genome shotgun (WGS) entry which is preliminary data.</text>
</comment>
<protein>
    <submittedName>
        <fullName evidence="2">Methyltransferase family protein</fullName>
    </submittedName>
</protein>
<dbReference type="AlphaFoldDB" id="A0A3N1UU05"/>
<dbReference type="SUPFAM" id="SSF53335">
    <property type="entry name" value="S-adenosyl-L-methionine-dependent methyltransferases"/>
    <property type="match status" value="1"/>
</dbReference>
<evidence type="ECO:0000313" key="3">
    <source>
        <dbReference type="Proteomes" id="UP000276223"/>
    </source>
</evidence>
<keyword evidence="2" id="KW-0808">Transferase</keyword>
<proteinExistence type="predicted"/>
<dbReference type="InterPro" id="IPR013216">
    <property type="entry name" value="Methyltransf_11"/>
</dbReference>
<dbReference type="Gene3D" id="3.40.50.150">
    <property type="entry name" value="Vaccinia Virus protein VP39"/>
    <property type="match status" value="1"/>
</dbReference>
<accession>A0A3N1UU05</accession>
<keyword evidence="3" id="KW-1185">Reference proteome</keyword>
<dbReference type="InterPro" id="IPR050508">
    <property type="entry name" value="Methyltransf_Superfamily"/>
</dbReference>
<sequence>MAGRAEFFEARAARWEETCYPPEVRARLEAFLPHFGIGLGEWVLDVGTGPGILVPYVHRLVGPEGRIVALDLVRAMTVEASKKCAAPWGMVLQADVHAIPCRSGVFDRVLCFAAFPHFKEQPRALAEMARVLKPEGELIIAHLMSREELAQHHATHEDVRRDVLPDARTMTFLMRAAGFHVRTLVDEPGRYLLKAVRSCTVAP</sequence>
<dbReference type="Proteomes" id="UP000276223">
    <property type="component" value="Unassembled WGS sequence"/>
</dbReference>
<dbReference type="CDD" id="cd02440">
    <property type="entry name" value="AdoMet_MTases"/>
    <property type="match status" value="1"/>
</dbReference>